<evidence type="ECO:0000313" key="3">
    <source>
        <dbReference type="Proteomes" id="UP000001072"/>
    </source>
</evidence>
<sequence length="373" mass="41713">MYCLFSPHWIQGSRGRETDIFTIITYHFDSRATYELNQSGGIKSILTKAQNKIARALDKKYQGSFRPGCFASADYFIEVILDTSKNKAVILKTLFNFTNTLQYHCAHFPEKHHSEDTRTENTIKITRNAFDGAEIDHHNISALLEQWTTTGITIKCGRVCTTCKEHQKAHYEEESTSTPTTPSSESSTVEVVKQIPNSSFNPPDLIKHSTLKLESKPLHLYFHLEVTSILDLDERASNPNYPGFITSQGVAELLAPHRPQILESTKEDLCASDGNTDELFLETRTVNNHANNVKVDKKVKVNQKVSVLEAEVDPSTAEIDGTAPSKRRKVNKRAVLTDSKDVLAAGDTSTLKPKSPKGLQLPLEVHLTVNHQV</sequence>
<gene>
    <name evidence="2" type="ORF">MELLADRAFT_101894</name>
</gene>
<dbReference type="Proteomes" id="UP000001072">
    <property type="component" value="Unassembled WGS sequence"/>
</dbReference>
<reference evidence="3" key="1">
    <citation type="journal article" date="2011" name="Proc. Natl. Acad. Sci. U.S.A.">
        <title>Obligate biotrophy features unraveled by the genomic analysis of rust fungi.</title>
        <authorList>
            <person name="Duplessis S."/>
            <person name="Cuomo C.A."/>
            <person name="Lin Y.-C."/>
            <person name="Aerts A."/>
            <person name="Tisserant E."/>
            <person name="Veneault-Fourrey C."/>
            <person name="Joly D.L."/>
            <person name="Hacquard S."/>
            <person name="Amselem J."/>
            <person name="Cantarel B.L."/>
            <person name="Chiu R."/>
            <person name="Coutinho P.M."/>
            <person name="Feau N."/>
            <person name="Field M."/>
            <person name="Frey P."/>
            <person name="Gelhaye E."/>
            <person name="Goldberg J."/>
            <person name="Grabherr M.G."/>
            <person name="Kodira C.D."/>
            <person name="Kohler A."/>
            <person name="Kuees U."/>
            <person name="Lindquist E.A."/>
            <person name="Lucas S.M."/>
            <person name="Mago R."/>
            <person name="Mauceli E."/>
            <person name="Morin E."/>
            <person name="Murat C."/>
            <person name="Pangilinan J.L."/>
            <person name="Park R."/>
            <person name="Pearson M."/>
            <person name="Quesneville H."/>
            <person name="Rouhier N."/>
            <person name="Sakthikumar S."/>
            <person name="Salamov A.A."/>
            <person name="Schmutz J."/>
            <person name="Selles B."/>
            <person name="Shapiro H."/>
            <person name="Tanguay P."/>
            <person name="Tuskan G.A."/>
            <person name="Henrissat B."/>
            <person name="Van de Peer Y."/>
            <person name="Rouze P."/>
            <person name="Ellis J.G."/>
            <person name="Dodds P.N."/>
            <person name="Schein J.E."/>
            <person name="Zhong S."/>
            <person name="Hamelin R.C."/>
            <person name="Grigoriev I.V."/>
            <person name="Szabo L.J."/>
            <person name="Martin F."/>
        </authorList>
    </citation>
    <scope>NUCLEOTIDE SEQUENCE [LARGE SCALE GENOMIC DNA]</scope>
    <source>
        <strain evidence="3">98AG31 / pathotype 3-4-7</strain>
    </source>
</reference>
<dbReference type="EMBL" id="GL883091">
    <property type="protein sequence ID" value="EGG12300.1"/>
    <property type="molecule type" value="Genomic_DNA"/>
</dbReference>
<name>F4R595_MELLP</name>
<feature type="compositionally biased region" description="Low complexity" evidence="1">
    <location>
        <begin position="176"/>
        <end position="189"/>
    </location>
</feature>
<accession>F4R595</accession>
<dbReference type="HOGENOM" id="CLU_771789_0_0_1"/>
<proteinExistence type="predicted"/>
<feature type="region of interest" description="Disordered" evidence="1">
    <location>
        <begin position="168"/>
        <end position="189"/>
    </location>
</feature>
<organism evidence="3">
    <name type="scientific">Melampsora larici-populina (strain 98AG31 / pathotype 3-4-7)</name>
    <name type="common">Poplar leaf rust fungus</name>
    <dbReference type="NCBI Taxonomy" id="747676"/>
    <lineage>
        <taxon>Eukaryota</taxon>
        <taxon>Fungi</taxon>
        <taxon>Dikarya</taxon>
        <taxon>Basidiomycota</taxon>
        <taxon>Pucciniomycotina</taxon>
        <taxon>Pucciniomycetes</taxon>
        <taxon>Pucciniales</taxon>
        <taxon>Melampsoraceae</taxon>
        <taxon>Melampsora</taxon>
    </lineage>
</organism>
<protein>
    <submittedName>
        <fullName evidence="2">Uncharacterized protein</fullName>
    </submittedName>
</protein>
<keyword evidence="3" id="KW-1185">Reference proteome</keyword>
<dbReference type="RefSeq" id="XP_007404675.1">
    <property type="nucleotide sequence ID" value="XM_007404613.1"/>
</dbReference>
<dbReference type="VEuPathDB" id="FungiDB:MELLADRAFT_101894"/>
<dbReference type="OrthoDB" id="2507224at2759"/>
<dbReference type="GeneID" id="18921518"/>
<evidence type="ECO:0000313" key="2">
    <source>
        <dbReference type="EMBL" id="EGG12300.1"/>
    </source>
</evidence>
<dbReference type="InParanoid" id="F4R595"/>
<evidence type="ECO:0000256" key="1">
    <source>
        <dbReference type="SAM" id="MobiDB-lite"/>
    </source>
</evidence>
<dbReference type="AlphaFoldDB" id="F4R595"/>
<dbReference type="KEGG" id="mlr:MELLADRAFT_101894"/>